<dbReference type="PROSITE" id="PS51257">
    <property type="entry name" value="PROKAR_LIPOPROTEIN"/>
    <property type="match status" value="1"/>
</dbReference>
<accession>A0A1T4LGY3</accession>
<keyword evidence="4" id="KW-1185">Reference proteome</keyword>
<proteinExistence type="predicted"/>
<evidence type="ECO:0000256" key="2">
    <source>
        <dbReference type="SAM" id="SignalP"/>
    </source>
</evidence>
<organism evidence="3 4">
    <name type="scientific">Eubacterium coprostanoligenes</name>
    <dbReference type="NCBI Taxonomy" id="290054"/>
    <lineage>
        <taxon>Bacteria</taxon>
        <taxon>Bacillati</taxon>
        <taxon>Bacillota</taxon>
        <taxon>Clostridia</taxon>
        <taxon>Eubacteriales</taxon>
        <taxon>Eubacteriaceae</taxon>
        <taxon>Eubacterium</taxon>
    </lineage>
</organism>
<evidence type="ECO:0000313" key="4">
    <source>
        <dbReference type="Proteomes" id="UP000190657"/>
    </source>
</evidence>
<protein>
    <submittedName>
        <fullName evidence="3">Uncharacterized protein</fullName>
    </submittedName>
</protein>
<feature type="compositionally biased region" description="Low complexity" evidence="1">
    <location>
        <begin position="104"/>
        <end position="119"/>
    </location>
</feature>
<dbReference type="Proteomes" id="UP000190657">
    <property type="component" value="Unassembled WGS sequence"/>
</dbReference>
<evidence type="ECO:0000256" key="1">
    <source>
        <dbReference type="SAM" id="MobiDB-lite"/>
    </source>
</evidence>
<feature type="compositionally biased region" description="Polar residues" evidence="1">
    <location>
        <begin position="120"/>
        <end position="129"/>
    </location>
</feature>
<feature type="chain" id="PRO_5039595823" evidence="2">
    <location>
        <begin position="21"/>
        <end position="306"/>
    </location>
</feature>
<feature type="signal peptide" evidence="2">
    <location>
        <begin position="1"/>
        <end position="20"/>
    </location>
</feature>
<gene>
    <name evidence="3" type="ORF">SAMN02745114_00882</name>
</gene>
<sequence>MRKAIAVVLATAIAVSVAMIGCSKNGKKEDSTSTTIDGLIGNEDTYDIVDEEVTDEKGETVTDKNGNAVTTQVMYKETTDKKGNKITVKVDDNGEVVTDKNKKPVTAKPTTTTTATPPNQSNEPTSEVTTVPADEDIVPKIDDKTKPAEFNNSEKEVVESMLSVPNLCNSNYENSDGVPIDVARHAAVWMAQREELNTKTYASGTIVLGLFKFFGQTVVNFKNNCGSTKEIKYNADNDTFTIPNAESTVQTVTIDKVEEYAQKNNNNYYKVTGSVSGGGKTKVVAVVQKNKLDNKLGFSIKAMRWS</sequence>
<dbReference type="RefSeq" id="WP_078768374.1">
    <property type="nucleotide sequence ID" value="NZ_FUWW01000008.1"/>
</dbReference>
<feature type="region of interest" description="Disordered" evidence="1">
    <location>
        <begin position="98"/>
        <end position="129"/>
    </location>
</feature>
<name>A0A1T4LGY3_9FIRM</name>
<keyword evidence="2" id="KW-0732">Signal</keyword>
<dbReference type="EMBL" id="FUWW01000008">
    <property type="protein sequence ID" value="SJZ53940.1"/>
    <property type="molecule type" value="Genomic_DNA"/>
</dbReference>
<evidence type="ECO:0000313" key="3">
    <source>
        <dbReference type="EMBL" id="SJZ53940.1"/>
    </source>
</evidence>
<reference evidence="3 4" key="1">
    <citation type="submission" date="2017-02" db="EMBL/GenBank/DDBJ databases">
        <authorList>
            <person name="Peterson S.W."/>
        </authorList>
    </citation>
    <scope>NUCLEOTIDE SEQUENCE [LARGE SCALE GENOMIC DNA]</scope>
    <source>
        <strain evidence="3 4">ATCC 51222</strain>
    </source>
</reference>
<dbReference type="AlphaFoldDB" id="A0A1T4LGY3"/>